<dbReference type="Gene3D" id="1.10.357.20">
    <property type="entry name" value="SLC41 divalent cation transporters, integral membrane domain"/>
    <property type="match status" value="1"/>
</dbReference>
<dbReference type="SUPFAM" id="SSF158791">
    <property type="entry name" value="MgtE N-terminal domain-like"/>
    <property type="match status" value="1"/>
</dbReference>
<dbReference type="AlphaFoldDB" id="A0A1M5UAH4"/>
<gene>
    <name evidence="11" type="ORF">SAMN04488109_4561</name>
</gene>
<keyword evidence="5 9" id="KW-0460">Magnesium</keyword>
<feature type="transmembrane region" description="Helical" evidence="9">
    <location>
        <begin position="395"/>
        <end position="419"/>
    </location>
</feature>
<dbReference type="InterPro" id="IPR038076">
    <property type="entry name" value="MgtE_N_sf"/>
</dbReference>
<evidence type="ECO:0000256" key="1">
    <source>
        <dbReference type="ARBA" id="ARBA00004141"/>
    </source>
</evidence>
<evidence type="ECO:0000256" key="8">
    <source>
        <dbReference type="PROSITE-ProRule" id="PRU00703"/>
    </source>
</evidence>
<dbReference type="SMART" id="SM00116">
    <property type="entry name" value="CBS"/>
    <property type="match status" value="2"/>
</dbReference>
<dbReference type="OrthoDB" id="9790355at2"/>
<dbReference type="Pfam" id="PF01769">
    <property type="entry name" value="MgtE"/>
    <property type="match status" value="1"/>
</dbReference>
<dbReference type="STRING" id="947013.SAMN04488109_4561"/>
<protein>
    <recommendedName>
        <fullName evidence="9">Magnesium transporter MgtE</fullName>
    </recommendedName>
</protein>
<dbReference type="InterPro" id="IPR000644">
    <property type="entry name" value="CBS_dom"/>
</dbReference>
<dbReference type="GO" id="GO:0015095">
    <property type="term" value="F:magnesium ion transmembrane transporter activity"/>
    <property type="evidence" value="ECO:0007669"/>
    <property type="project" value="UniProtKB-UniRule"/>
</dbReference>
<sequence>MEEQQPLVEFELTVEFRTRFQEALDERDADFIRKTLADVKPADITTLLYEFTSEESKYVMDLLDIETQAEIISDMDRDTRKRFLKVYPPAEIVNFLNQLASDDTADILNELPIKEREQVLSGLEPELKVQVTELLRYEEHVAGGLMAKELIKARYNWTVVECVNEIRKQAENVNKFYAVYVVDERDVLLGRVALQDLIVSDAKTLVADIYEHDVVSAETYLPDTEVAEMMKKYDLESIPVVNVQGQLVGRITIDDVVDVITEQAEEGRQIMAGITENIEEDDSVWRNTRARLPWLLIGIFGGLMNAKFMGLFEAELVRITAIAFFTPLIQATGGNVGIQSSSLIVQSLANPDFVDEGLWKRLVKVFFVAILNGVFLALLVFGANVLLFGEYRLSLVVSLALFSVVLFASFIGTITPLILNKFGFNPALAAGPFITTTNDLLGLTIYFFTVHVML</sequence>
<feature type="domain" description="CBS" evidence="10">
    <location>
        <begin position="210"/>
        <end position="266"/>
    </location>
</feature>
<dbReference type="SMART" id="SM00924">
    <property type="entry name" value="MgtE_N"/>
    <property type="match status" value="1"/>
</dbReference>
<dbReference type="EMBL" id="FQWQ01000003">
    <property type="protein sequence ID" value="SHH60022.1"/>
    <property type="molecule type" value="Genomic_DNA"/>
</dbReference>
<dbReference type="Pfam" id="PF03448">
    <property type="entry name" value="MgtE_N"/>
    <property type="match status" value="1"/>
</dbReference>
<dbReference type="InterPro" id="IPR006667">
    <property type="entry name" value="SLC41_membr_dom"/>
</dbReference>
<evidence type="ECO:0000313" key="11">
    <source>
        <dbReference type="EMBL" id="SHH60022.1"/>
    </source>
</evidence>
<comment type="subcellular location">
    <subcellularLocation>
        <location evidence="9">Cell membrane</location>
        <topology evidence="9">Multi-pass membrane protein</topology>
    </subcellularLocation>
    <subcellularLocation>
        <location evidence="1">Membrane</location>
        <topology evidence="1">Multi-pass membrane protein</topology>
    </subcellularLocation>
</comment>
<dbReference type="SUPFAM" id="SSF161093">
    <property type="entry name" value="MgtE membrane domain-like"/>
    <property type="match status" value="1"/>
</dbReference>
<feature type="transmembrane region" description="Helical" evidence="9">
    <location>
        <begin position="426"/>
        <end position="448"/>
    </location>
</feature>
<dbReference type="Gene3D" id="3.10.580.10">
    <property type="entry name" value="CBS-domain"/>
    <property type="match status" value="1"/>
</dbReference>
<evidence type="ECO:0000256" key="4">
    <source>
        <dbReference type="ARBA" id="ARBA00022692"/>
    </source>
</evidence>
<dbReference type="SUPFAM" id="SSF54631">
    <property type="entry name" value="CBS-domain pair"/>
    <property type="match status" value="1"/>
</dbReference>
<evidence type="ECO:0000256" key="2">
    <source>
        <dbReference type="ARBA" id="ARBA00009749"/>
    </source>
</evidence>
<evidence type="ECO:0000256" key="3">
    <source>
        <dbReference type="ARBA" id="ARBA00022448"/>
    </source>
</evidence>
<dbReference type="InterPro" id="IPR046342">
    <property type="entry name" value="CBS_dom_sf"/>
</dbReference>
<accession>A0A1M5UAH4</accession>
<keyword evidence="8" id="KW-0129">CBS domain</keyword>
<reference evidence="11 12" key="1">
    <citation type="submission" date="2016-11" db="EMBL/GenBank/DDBJ databases">
        <authorList>
            <person name="Jaros S."/>
            <person name="Januszkiewicz K."/>
            <person name="Wedrychowicz H."/>
        </authorList>
    </citation>
    <scope>NUCLEOTIDE SEQUENCE [LARGE SCALE GENOMIC DNA]</scope>
    <source>
        <strain evidence="11 12">DSM 24574</strain>
    </source>
</reference>
<dbReference type="InterPro" id="IPR006668">
    <property type="entry name" value="Mg_transptr_MgtE_intracell_dom"/>
</dbReference>
<dbReference type="GO" id="GO:0005886">
    <property type="term" value="C:plasma membrane"/>
    <property type="evidence" value="ECO:0007669"/>
    <property type="project" value="UniProtKB-SubCell"/>
</dbReference>
<dbReference type="GO" id="GO:0046872">
    <property type="term" value="F:metal ion binding"/>
    <property type="evidence" value="ECO:0007669"/>
    <property type="project" value="UniProtKB-KW"/>
</dbReference>
<evidence type="ECO:0000256" key="5">
    <source>
        <dbReference type="ARBA" id="ARBA00022842"/>
    </source>
</evidence>
<comment type="subunit">
    <text evidence="9">Homodimer.</text>
</comment>
<dbReference type="PANTHER" id="PTHR43773:SF1">
    <property type="entry name" value="MAGNESIUM TRANSPORTER MGTE"/>
    <property type="match status" value="1"/>
</dbReference>
<evidence type="ECO:0000313" key="12">
    <source>
        <dbReference type="Proteomes" id="UP000184212"/>
    </source>
</evidence>
<dbReference type="PANTHER" id="PTHR43773">
    <property type="entry name" value="MAGNESIUM TRANSPORTER MGTE"/>
    <property type="match status" value="1"/>
</dbReference>
<keyword evidence="7 9" id="KW-0472">Membrane</keyword>
<dbReference type="RefSeq" id="WP_073138552.1">
    <property type="nucleotide sequence ID" value="NZ_FQWQ01000003.1"/>
</dbReference>
<keyword evidence="9" id="KW-1003">Cell membrane</keyword>
<keyword evidence="3 9" id="KW-0813">Transport</keyword>
<dbReference type="InterPro" id="IPR036739">
    <property type="entry name" value="SLC41_membr_dom_sf"/>
</dbReference>
<evidence type="ECO:0000256" key="6">
    <source>
        <dbReference type="ARBA" id="ARBA00022989"/>
    </source>
</evidence>
<keyword evidence="4 9" id="KW-0812">Transmembrane</keyword>
<comment type="caution">
    <text evidence="9">Lacks conserved residue(s) required for the propagation of feature annotation.</text>
</comment>
<evidence type="ECO:0000256" key="7">
    <source>
        <dbReference type="ARBA" id="ARBA00023136"/>
    </source>
</evidence>
<keyword evidence="12" id="KW-1185">Reference proteome</keyword>
<dbReference type="Proteomes" id="UP000184212">
    <property type="component" value="Unassembled WGS sequence"/>
</dbReference>
<name>A0A1M5UAH4_9BACT</name>
<dbReference type="Gene3D" id="1.25.60.10">
    <property type="entry name" value="MgtE N-terminal domain-like"/>
    <property type="match status" value="1"/>
</dbReference>
<dbReference type="Pfam" id="PF00571">
    <property type="entry name" value="CBS"/>
    <property type="match status" value="2"/>
</dbReference>
<organism evidence="11 12">
    <name type="scientific">Chryseolinea serpens</name>
    <dbReference type="NCBI Taxonomy" id="947013"/>
    <lineage>
        <taxon>Bacteria</taxon>
        <taxon>Pseudomonadati</taxon>
        <taxon>Bacteroidota</taxon>
        <taxon>Cytophagia</taxon>
        <taxon>Cytophagales</taxon>
        <taxon>Fulvivirgaceae</taxon>
        <taxon>Chryseolinea</taxon>
    </lineage>
</organism>
<dbReference type="InterPro" id="IPR006669">
    <property type="entry name" value="MgtE_transporter"/>
</dbReference>
<dbReference type="PROSITE" id="PS51371">
    <property type="entry name" value="CBS"/>
    <property type="match status" value="1"/>
</dbReference>
<evidence type="ECO:0000256" key="9">
    <source>
        <dbReference type="RuleBase" id="RU362011"/>
    </source>
</evidence>
<feature type="transmembrane region" description="Helical" evidence="9">
    <location>
        <begin position="365"/>
        <end position="389"/>
    </location>
</feature>
<keyword evidence="6 9" id="KW-1133">Transmembrane helix</keyword>
<dbReference type="CDD" id="cd04606">
    <property type="entry name" value="CBS_pair_Mg_transporter"/>
    <property type="match status" value="1"/>
</dbReference>
<evidence type="ECO:0000259" key="10">
    <source>
        <dbReference type="PROSITE" id="PS51371"/>
    </source>
</evidence>
<dbReference type="NCBIfam" id="TIGR00400">
    <property type="entry name" value="mgtE"/>
    <property type="match status" value="1"/>
</dbReference>
<proteinExistence type="inferred from homology"/>
<comment type="similarity">
    <text evidence="2 9">Belongs to the SLC41A transporter family.</text>
</comment>
<comment type="function">
    <text evidence="9">Acts as a magnesium transporter.</text>
</comment>
<keyword evidence="9" id="KW-0479">Metal-binding</keyword>